<reference evidence="2 3" key="1">
    <citation type="journal article" date="2014" name="Nat. Commun.">
        <title>Physiological and genomic features of highly alkaliphilic hydrogen-utilizing Betaproteobacteria from a continental serpentinizing site.</title>
        <authorList>
            <person name="Suzuki S."/>
            <person name="Kuenen J.G."/>
            <person name="Schipper K."/>
            <person name="van der Velde S."/>
            <person name="Ishii S."/>
            <person name="Wu A."/>
            <person name="Sorokin D.Y."/>
            <person name="Tenney A."/>
            <person name="Meng X.Y."/>
            <person name="Morrill P.L."/>
            <person name="Kamagata Y."/>
            <person name="Muyzer G."/>
            <person name="Nealson K.H."/>
        </authorList>
    </citation>
    <scope>NUCLEOTIDE SEQUENCE [LARGE SCALE GENOMIC DNA]</scope>
    <source>
        <strain evidence="2 3">A1</strain>
    </source>
</reference>
<dbReference type="AlphaFoldDB" id="A0A060NR26"/>
<dbReference type="HOGENOM" id="CLU_060372_3_0_4"/>
<dbReference type="PANTHER" id="PTHR37844">
    <property type="entry name" value="SER/THR PROTEIN PHOSPHATASE SUPERFAMILY (AFU_ORTHOLOGUE AFUA_1G14840)"/>
    <property type="match status" value="1"/>
</dbReference>
<evidence type="ECO:0000259" key="1">
    <source>
        <dbReference type="Pfam" id="PF00149"/>
    </source>
</evidence>
<gene>
    <name evidence="2" type="ORF">SRAA_2139</name>
</gene>
<organism evidence="2 3">
    <name type="scientific">Serpentinimonas raichei</name>
    <dbReference type="NCBI Taxonomy" id="1458425"/>
    <lineage>
        <taxon>Bacteria</taxon>
        <taxon>Pseudomonadati</taxon>
        <taxon>Pseudomonadota</taxon>
        <taxon>Betaproteobacteria</taxon>
        <taxon>Burkholderiales</taxon>
        <taxon>Comamonadaceae</taxon>
        <taxon>Serpentinimonas</taxon>
    </lineage>
</organism>
<dbReference type="OrthoDB" id="356681at2"/>
<dbReference type="InterPro" id="IPR029052">
    <property type="entry name" value="Metallo-depent_PP-like"/>
</dbReference>
<dbReference type="Pfam" id="PF00149">
    <property type="entry name" value="Metallophos"/>
    <property type="match status" value="1"/>
</dbReference>
<dbReference type="Proteomes" id="UP000067461">
    <property type="component" value="Chromosome"/>
</dbReference>
<feature type="domain" description="Calcineurin-like phosphoesterase" evidence="1">
    <location>
        <begin position="4"/>
        <end position="279"/>
    </location>
</feature>
<accession>A0A060NR26</accession>
<dbReference type="SUPFAM" id="SSF56300">
    <property type="entry name" value="Metallo-dependent phosphatases"/>
    <property type="match status" value="1"/>
</dbReference>
<sequence>MKIQLLSDLHLEVQPNWQARPAPGADVLVLAGDIGSYQSASVPKAALAAAPLAGDSPAAARLQPLASEPLPAPPAPPLMSEPDWGLRRFSPLPQYAGWPTPVLFCPGNHEYDGLDFDTTHQALRACCERLGIIWLEREQWIYRGVRFVGTTLWSDFDALAEQPHSGRGLPVDPLARRLKLRERAFRAANHYLRKMQTLRHGQVFDAAAMREQALLCQQWLRHALAQAHPGPTVVVTHFAPSLRSHDPRYGLNPGSAGFCNALDELLPLADLWLHGHLHCAHDYTVGRCRVVANPLGYADKNEQAGFLAQQLIECPPLDRSPLPAGTWGRGVD</sequence>
<proteinExistence type="predicted"/>
<dbReference type="GO" id="GO:0016787">
    <property type="term" value="F:hydrolase activity"/>
    <property type="evidence" value="ECO:0007669"/>
    <property type="project" value="InterPro"/>
</dbReference>
<dbReference type="Gene3D" id="3.60.21.10">
    <property type="match status" value="1"/>
</dbReference>
<name>A0A060NR26_9BURK</name>
<dbReference type="EMBL" id="AP014568">
    <property type="protein sequence ID" value="BAO81993.1"/>
    <property type="molecule type" value="Genomic_DNA"/>
</dbReference>
<evidence type="ECO:0000313" key="2">
    <source>
        <dbReference type="EMBL" id="BAO81993.1"/>
    </source>
</evidence>
<dbReference type="STRING" id="1458425.SRAA_2139"/>
<dbReference type="InterPro" id="IPR004843">
    <property type="entry name" value="Calcineurin-like_PHP"/>
</dbReference>
<dbReference type="RefSeq" id="WP_082040036.1">
    <property type="nucleotide sequence ID" value="NZ_AP014568.1"/>
</dbReference>
<dbReference type="KEGG" id="cbaa:SRAA_2139"/>
<dbReference type="PANTHER" id="PTHR37844:SF2">
    <property type="entry name" value="SER_THR PROTEIN PHOSPHATASE SUPERFAMILY (AFU_ORTHOLOGUE AFUA_1G14840)"/>
    <property type="match status" value="1"/>
</dbReference>
<protein>
    <recommendedName>
        <fullName evidence="1">Calcineurin-like phosphoesterase domain-containing protein</fullName>
    </recommendedName>
</protein>
<keyword evidence="3" id="KW-1185">Reference proteome</keyword>
<evidence type="ECO:0000313" key="3">
    <source>
        <dbReference type="Proteomes" id="UP000067461"/>
    </source>
</evidence>